<reference evidence="2 3" key="1">
    <citation type="submission" date="2024-02" db="EMBL/GenBank/DDBJ databases">
        <authorList>
            <person name="Chen Y."/>
            <person name="Shah S."/>
            <person name="Dougan E. K."/>
            <person name="Thang M."/>
            <person name="Chan C."/>
        </authorList>
    </citation>
    <scope>NUCLEOTIDE SEQUENCE [LARGE SCALE GENOMIC DNA]</scope>
</reference>
<dbReference type="Gene3D" id="3.30.420.10">
    <property type="entry name" value="Ribonuclease H-like superfamily/Ribonuclease H"/>
    <property type="match status" value="1"/>
</dbReference>
<gene>
    <name evidence="2" type="ORF">SCF082_LOCUS40053</name>
</gene>
<dbReference type="InterPro" id="IPR012337">
    <property type="entry name" value="RNaseH-like_sf"/>
</dbReference>
<evidence type="ECO:0000313" key="3">
    <source>
        <dbReference type="Proteomes" id="UP001642464"/>
    </source>
</evidence>
<feature type="region of interest" description="Disordered" evidence="1">
    <location>
        <begin position="722"/>
        <end position="744"/>
    </location>
</feature>
<evidence type="ECO:0000256" key="1">
    <source>
        <dbReference type="SAM" id="MobiDB-lite"/>
    </source>
</evidence>
<keyword evidence="3" id="KW-1185">Reference proteome</keyword>
<feature type="region of interest" description="Disordered" evidence="1">
    <location>
        <begin position="1058"/>
        <end position="1083"/>
    </location>
</feature>
<dbReference type="EMBL" id="CAXAMM010039168">
    <property type="protein sequence ID" value="CAK9084439.1"/>
    <property type="molecule type" value="Genomic_DNA"/>
</dbReference>
<name>A0ABP0Q944_9DINO</name>
<organism evidence="2 3">
    <name type="scientific">Durusdinium trenchii</name>
    <dbReference type="NCBI Taxonomy" id="1381693"/>
    <lineage>
        <taxon>Eukaryota</taxon>
        <taxon>Sar</taxon>
        <taxon>Alveolata</taxon>
        <taxon>Dinophyceae</taxon>
        <taxon>Suessiales</taxon>
        <taxon>Symbiodiniaceae</taxon>
        <taxon>Durusdinium</taxon>
    </lineage>
</organism>
<proteinExistence type="predicted"/>
<dbReference type="SUPFAM" id="SSF53098">
    <property type="entry name" value="Ribonuclease H-like"/>
    <property type="match status" value="1"/>
</dbReference>
<sequence length="1643" mass="184753">MALAPAGCEGHFDMATNYMAYELCSGWNVTDDAADAAAATEFTRRCTTACTTVLRCGLYKCDRQVLFDGEREKGESFTSYIVAKTLAKQEMELQLGEVINDRLCGRILLKHANLNDLQREMLLLRGPMLCPVDEIANLLRPLDRPEMLARSQEPSSSRNYMITSDYYQDYYPDNPENEEKVILWILRVGHMKMETEAIELKAYHLAYRDARRELQKRKTERGYVKHGQTAPGVPAMQFMMAMGSSSSSPPRRLTIFAGVQCYADEALVDTAAEEAVIGATALQELEKSLRQRNLKCIPVQGNSPLPSAGGVGGEAKAVKQLEVPVGVAQVNAVLRFTVLQDDDQFQTLPLLPVSFLEHIEATIDLKNNLLTPGQGQTASMRRLGTAHRAVSLTNFSPSGWNLPVSHRRDPDVDSFVLQTDRPLHFHVAQYDPNTVTVWLLHQGQLHFLQSFPGSRYAMIFPQDCVGLQDTTSLEPERVTYARLEDGHRMVIRDQWNTHDKRYRSLQQPWTGELDMSALRNRAAQILKEPEPQPEKKKTPQDRTLVAETRWKRLVLAIFVLFKSMRTELTMEYLTRRQDIYELETEEDRKKHVKTKSADPAQWTLRTQIGKPLSRSVAQKTWAKDPDDCKHPEDQLRRRAGRGHFWYTCLGCGSRWERLSQPAEATLSSSSTQIVQPIEKKNNPQGYPKKLPAPRYRADLGDFHINVQLKEKETVQQLTQGPIPPVVTRRGMEEKSPTARTGTPQPEMFMMMSKEEWEDAMMHYQEGVEEELQMVKSLEQIHEDASLHKTVHGIARSAFLLMISFVAAADASLAASTTAYEISKSDTFCFDQHKNFTAGVDNLDLLLGKPTHLLGVVDQELKDALLHWHFAIHLARLQHRKRRGFLLEHPRYAESWKDSQAEALVQLPGVYRIVVDMCAFQLYTDGGLAKKPTALITNVWSLVRLLRKYRCNGKHSHQLLLGGGRAAGAAQYTLQFVRAVLQGLRHHLRGRGVDYVHVAEDPVLLPPALQDRVNHYARAWSQPLADYILEESHFQHEFFYTTYSFTAFPAHKTLGRGADVPAAPGAAPSLSSSTPSTSAEGRPHKRLKALEDHPMQAPAEADPVLEKAKHEIRPLAESDEVQALAQDISQNRSDASIPATPEPGTPVSRELHPGHLAHGLKFNDVIFLEYGGEPHAFLNVICWGTGLQNVTYLPQKTASQTMTALTDSWLAPYGPPTLLVTDQGREFTGREFAYKLNSTWCDGAFHRHACPVASRRAFGYNPRMPASLLSDDILDPILVNISAAEDVQRSWQIRDMAAQSWLRALDEDTVKRALKSPTKTTDQTPLNAGDWCYVWRSTNLHSGWSGPGVIVAISPNQRTMWVSLRGSLLKVPKEHVRPTTGEEDLGRVLAKELSLEMIKDIKSGKLSRYHDLSEELPGEEDEQPFEVEVKPMEALDEEATPPPRPAEPDLTMEEYTRLRRKAGSSNLCDSISLSTAYGALDKQTATLNSFLKSNYSVRDELERMDDGGLRGTPTVIAEEDQNFQDPKSVAILDSKGVFDASSNEQSQGECDRTSLEVALIRDSMSRTCCIRWVPHNRNPADMLTKVSQAHEAPMYDLLRTSTYRLQVEAEVIESGKQSELRVKQKHPQKKIIEADEGSNSVEML</sequence>
<dbReference type="InterPro" id="IPR036397">
    <property type="entry name" value="RNaseH_sf"/>
</dbReference>
<accession>A0ABP0Q944</accession>
<feature type="compositionally biased region" description="Low complexity" evidence="1">
    <location>
        <begin position="1058"/>
        <end position="1078"/>
    </location>
</feature>
<evidence type="ECO:0000313" key="2">
    <source>
        <dbReference type="EMBL" id="CAK9084439.1"/>
    </source>
</evidence>
<comment type="caution">
    <text evidence="2">The sequence shown here is derived from an EMBL/GenBank/DDBJ whole genome shotgun (WGS) entry which is preliminary data.</text>
</comment>
<dbReference type="Proteomes" id="UP001642464">
    <property type="component" value="Unassembled WGS sequence"/>
</dbReference>
<protein>
    <submittedName>
        <fullName evidence="2">CCHC-type domain-containing protein</fullName>
    </submittedName>
</protein>